<feature type="transmembrane region" description="Helical" evidence="2">
    <location>
        <begin position="380"/>
        <end position="399"/>
    </location>
</feature>
<proteinExistence type="predicted"/>
<dbReference type="InterPro" id="IPR027417">
    <property type="entry name" value="P-loop_NTPase"/>
</dbReference>
<evidence type="ECO:0000256" key="1">
    <source>
        <dbReference type="SAM" id="MobiDB-lite"/>
    </source>
</evidence>
<protein>
    <recommendedName>
        <fullName evidence="4">G domain-containing protein</fullName>
    </recommendedName>
</protein>
<dbReference type="AlphaFoldDB" id="A0A7S3U2M3"/>
<evidence type="ECO:0000313" key="3">
    <source>
        <dbReference type="EMBL" id="CAE0600798.1"/>
    </source>
</evidence>
<feature type="compositionally biased region" description="Low complexity" evidence="1">
    <location>
        <begin position="77"/>
        <end position="93"/>
    </location>
</feature>
<feature type="transmembrane region" description="Helical" evidence="2">
    <location>
        <begin position="353"/>
        <end position="373"/>
    </location>
</feature>
<sequence length="508" mass="54664">MGEQACKQKQRDTLFSTIEDFGRADPSLKRLLVIGCTGAGKSTLLNLLAGWTYVGDGDAEELDFAWVAKPEAEEAETTGAPNVAVNADAPNATADDDLADACDDTSPTTSAETAPDAPAARTAEPLFKTASGGDSVTKKSAYANLCWFGDESKPFTAIDTPGHDDPDGADIDSPEAREALGEMAADLHNKLRALGHIHAILVIHNDVHSNRLNPATYTILKMIGEKFAATGDGHSVWHHVIVGYSKCNAHDRSWTNQLTKKKADLQAAIRARIPSCNVDVPVVTLGGATLTNSNAQSAWLAKEKEGFDVLWNFLQEANELDCTKLQPFEGADVKWEKMVRAKDRAEAQARASLVYAVVLAKLAAFFVFLFWRAYMLPRSLAMLIATALLVYAVHALIGASSSGNETPRTPLFMATLAVLMVNVNSLADELLILVLFVYYVGPETVIYSGKHFYSVWIEPHAGPYVQIALEKAGPSCKAALETARAQLLSLTASMSQGARAGKEKAKTL</sequence>
<dbReference type="EMBL" id="HBIQ01105258">
    <property type="protein sequence ID" value="CAE0600798.1"/>
    <property type="molecule type" value="Transcribed_RNA"/>
</dbReference>
<keyword evidence="2" id="KW-0812">Transmembrane</keyword>
<feature type="compositionally biased region" description="Acidic residues" evidence="1">
    <location>
        <begin position="94"/>
        <end position="103"/>
    </location>
</feature>
<keyword evidence="2" id="KW-1133">Transmembrane helix</keyword>
<name>A0A7S3U2M3_9SPIT</name>
<reference evidence="3" key="1">
    <citation type="submission" date="2021-01" db="EMBL/GenBank/DDBJ databases">
        <authorList>
            <person name="Corre E."/>
            <person name="Pelletier E."/>
            <person name="Niang G."/>
            <person name="Scheremetjew M."/>
            <person name="Finn R."/>
            <person name="Kale V."/>
            <person name="Holt S."/>
            <person name="Cochrane G."/>
            <person name="Meng A."/>
            <person name="Brown T."/>
            <person name="Cohen L."/>
        </authorList>
    </citation>
    <scope>NUCLEOTIDE SEQUENCE</scope>
    <source>
        <strain evidence="3">SPMC142</strain>
    </source>
</reference>
<feature type="region of interest" description="Disordered" evidence="1">
    <location>
        <begin position="73"/>
        <end position="123"/>
    </location>
</feature>
<evidence type="ECO:0000256" key="2">
    <source>
        <dbReference type="SAM" id="Phobius"/>
    </source>
</evidence>
<gene>
    <name evidence="3" type="ORF">SACU0126_LOCUS33383</name>
</gene>
<dbReference type="SUPFAM" id="SSF52540">
    <property type="entry name" value="P-loop containing nucleoside triphosphate hydrolases"/>
    <property type="match status" value="1"/>
</dbReference>
<accession>A0A7S3U2M3</accession>
<keyword evidence="2" id="KW-0472">Membrane</keyword>
<dbReference type="Gene3D" id="3.40.50.300">
    <property type="entry name" value="P-loop containing nucleotide triphosphate hydrolases"/>
    <property type="match status" value="1"/>
</dbReference>
<organism evidence="3">
    <name type="scientific">Strombidinopsis acuminata</name>
    <dbReference type="NCBI Taxonomy" id="141414"/>
    <lineage>
        <taxon>Eukaryota</taxon>
        <taxon>Sar</taxon>
        <taxon>Alveolata</taxon>
        <taxon>Ciliophora</taxon>
        <taxon>Intramacronucleata</taxon>
        <taxon>Spirotrichea</taxon>
        <taxon>Choreotrichia</taxon>
        <taxon>Choreotrichida</taxon>
        <taxon>Strombidinopsidae</taxon>
        <taxon>Strombidinopsis</taxon>
    </lineage>
</organism>
<feature type="transmembrane region" description="Helical" evidence="2">
    <location>
        <begin position="411"/>
        <end position="440"/>
    </location>
</feature>
<evidence type="ECO:0008006" key="4">
    <source>
        <dbReference type="Google" id="ProtNLM"/>
    </source>
</evidence>